<evidence type="ECO:0000313" key="3">
    <source>
        <dbReference type="Proteomes" id="UP001367508"/>
    </source>
</evidence>
<protein>
    <submittedName>
        <fullName evidence="2">Uncharacterized protein</fullName>
    </submittedName>
</protein>
<dbReference type="InterPro" id="IPR038971">
    <property type="entry name" value="SMR11/SMR16"/>
</dbReference>
<dbReference type="Proteomes" id="UP001367508">
    <property type="component" value="Unassembled WGS sequence"/>
</dbReference>
<comment type="caution">
    <text evidence="2">The sequence shown here is derived from an EMBL/GenBank/DDBJ whole genome shotgun (WGS) entry which is preliminary data.</text>
</comment>
<name>A0AAN9MCJ2_CANGL</name>
<reference evidence="2 3" key="1">
    <citation type="submission" date="2024-01" db="EMBL/GenBank/DDBJ databases">
        <title>The genomes of 5 underutilized Papilionoideae crops provide insights into root nodulation and disease resistanc.</title>
        <authorList>
            <person name="Jiang F."/>
        </authorList>
    </citation>
    <scope>NUCLEOTIDE SEQUENCE [LARGE SCALE GENOMIC DNA]</scope>
    <source>
        <strain evidence="2">LVBAO_FW01</strain>
        <tissue evidence="2">Leaves</tissue>
    </source>
</reference>
<proteinExistence type="predicted"/>
<dbReference type="AlphaFoldDB" id="A0AAN9MCJ2"/>
<feature type="region of interest" description="Disordered" evidence="1">
    <location>
        <begin position="101"/>
        <end position="124"/>
    </location>
</feature>
<dbReference type="EMBL" id="JAYMYQ010000002">
    <property type="protein sequence ID" value="KAK7350349.1"/>
    <property type="molecule type" value="Genomic_DNA"/>
</dbReference>
<gene>
    <name evidence="2" type="ORF">VNO77_08875</name>
</gene>
<dbReference type="PANTHER" id="PTHR36310:SF1">
    <property type="entry name" value="CYCLIN-DEPENDENT PROTEIN KINASE INHIBITOR SMR11"/>
    <property type="match status" value="1"/>
</dbReference>
<accession>A0AAN9MCJ2</accession>
<evidence type="ECO:0000256" key="1">
    <source>
        <dbReference type="SAM" id="MobiDB-lite"/>
    </source>
</evidence>
<sequence length="249" mass="27607">MGRGFWRYLALTSHQILGSGTVVSICYSHFWLDRPSLQTLSLSLTQFMDSVDLCKDSMEDTPPKDDCLVPVTPDAVAENGDFQSPLTLTVVRKQLKLARIDSDSEHGAADNDNGSPRTPKDGVFDPFAPGHDNMARAPHSNKYLDEYRTTVARQLNFHPSFNLVQNNNDAESLSDEDMIESVYENLLQVIVSKQAEGILAQMSNDSHDWKSPPSPLRFVGISDTCPGAPMKKTPKPKNIPVGLCKKLQF</sequence>
<keyword evidence="3" id="KW-1185">Reference proteome</keyword>
<organism evidence="2 3">
    <name type="scientific">Canavalia gladiata</name>
    <name type="common">Sword bean</name>
    <name type="synonym">Dolichos gladiatus</name>
    <dbReference type="NCBI Taxonomy" id="3824"/>
    <lineage>
        <taxon>Eukaryota</taxon>
        <taxon>Viridiplantae</taxon>
        <taxon>Streptophyta</taxon>
        <taxon>Embryophyta</taxon>
        <taxon>Tracheophyta</taxon>
        <taxon>Spermatophyta</taxon>
        <taxon>Magnoliopsida</taxon>
        <taxon>eudicotyledons</taxon>
        <taxon>Gunneridae</taxon>
        <taxon>Pentapetalae</taxon>
        <taxon>rosids</taxon>
        <taxon>fabids</taxon>
        <taxon>Fabales</taxon>
        <taxon>Fabaceae</taxon>
        <taxon>Papilionoideae</taxon>
        <taxon>50 kb inversion clade</taxon>
        <taxon>NPAAA clade</taxon>
        <taxon>indigoferoid/millettioid clade</taxon>
        <taxon>Phaseoleae</taxon>
        <taxon>Canavalia</taxon>
    </lineage>
</organism>
<dbReference type="PANTHER" id="PTHR36310">
    <property type="entry name" value="CYCLIN-DEPENDENT PROTEIN KINASE INHIBITOR SMR11"/>
    <property type="match status" value="1"/>
</dbReference>
<evidence type="ECO:0000313" key="2">
    <source>
        <dbReference type="EMBL" id="KAK7350349.1"/>
    </source>
</evidence>